<keyword evidence="3" id="KW-1185">Reference proteome</keyword>
<feature type="transmembrane region" description="Helical" evidence="1">
    <location>
        <begin position="62"/>
        <end position="88"/>
    </location>
</feature>
<proteinExistence type="predicted"/>
<dbReference type="Proteomes" id="UP000273828">
    <property type="component" value="Unassembled WGS sequence"/>
</dbReference>
<keyword evidence="1" id="KW-0472">Membrane</keyword>
<evidence type="ECO:0000313" key="3">
    <source>
        <dbReference type="Proteomes" id="UP000273828"/>
    </source>
</evidence>
<protein>
    <submittedName>
        <fullName evidence="2">Uncharacterized protein</fullName>
    </submittedName>
</protein>
<evidence type="ECO:0000313" key="2">
    <source>
        <dbReference type="EMBL" id="RQG90131.1"/>
    </source>
</evidence>
<dbReference type="OrthoDB" id="382849at2157"/>
<dbReference type="AlphaFoldDB" id="A0A3N6M4H0"/>
<evidence type="ECO:0000256" key="1">
    <source>
        <dbReference type="SAM" id="Phobius"/>
    </source>
</evidence>
<dbReference type="EMBL" id="REFY01000003">
    <property type="protein sequence ID" value="RQG90131.1"/>
    <property type="molecule type" value="Genomic_DNA"/>
</dbReference>
<name>A0A3N6M4H0_9EURY</name>
<accession>A0A3N6M4H0</accession>
<dbReference type="RefSeq" id="WP_124178231.1">
    <property type="nucleotide sequence ID" value="NZ_REFY01000003.1"/>
</dbReference>
<keyword evidence="1" id="KW-1133">Transmembrane helix</keyword>
<reference evidence="2 3" key="1">
    <citation type="submission" date="2018-10" db="EMBL/GenBank/DDBJ databases">
        <title>Natrarchaeobius chitinivorans gen. nov., sp. nov., and Natrarchaeobius haloalkaliphilus sp. nov., alkaliphilic, chitin-utilizing haloarchaea from hypersaline alkaline lakes.</title>
        <authorList>
            <person name="Sorokin D.Y."/>
            <person name="Elcheninov A.G."/>
            <person name="Kostrikina N.A."/>
            <person name="Bale N.J."/>
            <person name="Sinninghe Damste J.S."/>
            <person name="Khijniak T.V."/>
            <person name="Kublanov I.V."/>
            <person name="Toshchakov S.V."/>
        </authorList>
    </citation>
    <scope>NUCLEOTIDE SEQUENCE [LARGE SCALE GENOMIC DNA]</scope>
    <source>
        <strain evidence="2 3">AArcht-Sl</strain>
    </source>
</reference>
<organism evidence="2 3">
    <name type="scientific">Natrarchaeobius halalkaliphilus</name>
    <dbReference type="NCBI Taxonomy" id="1679091"/>
    <lineage>
        <taxon>Archaea</taxon>
        <taxon>Methanobacteriati</taxon>
        <taxon>Methanobacteriota</taxon>
        <taxon>Stenosarchaea group</taxon>
        <taxon>Halobacteria</taxon>
        <taxon>Halobacteriales</taxon>
        <taxon>Natrialbaceae</taxon>
        <taxon>Natrarchaeobius</taxon>
    </lineage>
</organism>
<sequence length="185" mass="19195">MATSSQTADEIEIEVARPTEEQSFKERIADVATVGGISGAGDAAIAANEHAEEVADQHFDNVLINGIMTVLIGGILLTLAGVIITDFVEIMPEEGFMDQGDITSPLSTALGLTAISLVVPVVAGVVALLMGSFGGFMGTAVESALENANAASVIFYEAHGNAGIADTRCCPGSNHNHRTVRVLRR</sequence>
<gene>
    <name evidence="2" type="ORF">EA462_09070</name>
</gene>
<feature type="transmembrane region" description="Helical" evidence="1">
    <location>
        <begin position="108"/>
        <end position="129"/>
    </location>
</feature>
<keyword evidence="1" id="KW-0812">Transmembrane</keyword>
<comment type="caution">
    <text evidence="2">The sequence shown here is derived from an EMBL/GenBank/DDBJ whole genome shotgun (WGS) entry which is preliminary data.</text>
</comment>